<organism evidence="4 5">
    <name type="scientific">Scyliorhinus torazame</name>
    <name type="common">Cloudy catshark</name>
    <name type="synonym">Catulus torazame</name>
    <dbReference type="NCBI Taxonomy" id="75743"/>
    <lineage>
        <taxon>Eukaryota</taxon>
        <taxon>Metazoa</taxon>
        <taxon>Chordata</taxon>
        <taxon>Craniata</taxon>
        <taxon>Vertebrata</taxon>
        <taxon>Chondrichthyes</taxon>
        <taxon>Elasmobranchii</taxon>
        <taxon>Galeomorphii</taxon>
        <taxon>Galeoidea</taxon>
        <taxon>Carcharhiniformes</taxon>
        <taxon>Scyliorhinidae</taxon>
        <taxon>Scyliorhinus</taxon>
    </lineage>
</organism>
<dbReference type="InterPro" id="IPR036024">
    <property type="entry name" value="Somatomedin_B-like_dom_sf"/>
</dbReference>
<evidence type="ECO:0000256" key="2">
    <source>
        <dbReference type="SAM" id="SignalP"/>
    </source>
</evidence>
<dbReference type="EMBL" id="BFAA01000093">
    <property type="protein sequence ID" value="GCB65838.1"/>
    <property type="molecule type" value="Genomic_DNA"/>
</dbReference>
<sequence length="128" mass="14186">MASKARVILHVFLITFAYAEGYGYGSCRYNCGGYSSDCSCDYNCWNYGNCCSDFCDHCSYMSYGNCNYYSTTEISEPPSIGHGSCRYNCGGSSSDCSCDYNCQYYGSCCPDFCDHCPNINYGKKTFGS</sequence>
<feature type="domain" description="SMB" evidence="3">
    <location>
        <begin position="23"/>
        <end position="62"/>
    </location>
</feature>
<comment type="caution">
    <text evidence="4">The sequence shown here is derived from an EMBL/GenBank/DDBJ whole genome shotgun (WGS) entry which is preliminary data.</text>
</comment>
<dbReference type="Gene3D" id="4.10.410.20">
    <property type="match status" value="1"/>
</dbReference>
<dbReference type="PROSITE" id="PS50958">
    <property type="entry name" value="SMB_2"/>
    <property type="match status" value="2"/>
</dbReference>
<evidence type="ECO:0000256" key="1">
    <source>
        <dbReference type="ARBA" id="ARBA00023157"/>
    </source>
</evidence>
<accession>A0A401NY76</accession>
<evidence type="ECO:0000313" key="5">
    <source>
        <dbReference type="Proteomes" id="UP000288216"/>
    </source>
</evidence>
<dbReference type="InterPro" id="IPR001212">
    <property type="entry name" value="Somatomedin_B_dom"/>
</dbReference>
<keyword evidence="1" id="KW-1015">Disulfide bond</keyword>
<keyword evidence="2" id="KW-0732">Signal</keyword>
<dbReference type="SUPFAM" id="SSF90188">
    <property type="entry name" value="Somatomedin B domain"/>
    <property type="match status" value="2"/>
</dbReference>
<dbReference type="PROSITE" id="PS00524">
    <property type="entry name" value="SMB_1"/>
    <property type="match status" value="2"/>
</dbReference>
<dbReference type="Proteomes" id="UP000288216">
    <property type="component" value="Unassembled WGS sequence"/>
</dbReference>
<evidence type="ECO:0000259" key="3">
    <source>
        <dbReference type="PROSITE" id="PS50958"/>
    </source>
</evidence>
<dbReference type="AlphaFoldDB" id="A0A401NY76"/>
<feature type="domain" description="SMB" evidence="3">
    <location>
        <begin position="81"/>
        <end position="120"/>
    </location>
</feature>
<proteinExistence type="predicted"/>
<protein>
    <recommendedName>
        <fullName evidence="3">SMB domain-containing protein</fullName>
    </recommendedName>
</protein>
<feature type="chain" id="PRO_5019052626" description="SMB domain-containing protein" evidence="2">
    <location>
        <begin position="22"/>
        <end position="128"/>
    </location>
</feature>
<evidence type="ECO:0000313" key="4">
    <source>
        <dbReference type="EMBL" id="GCB65838.1"/>
    </source>
</evidence>
<keyword evidence="5" id="KW-1185">Reference proteome</keyword>
<name>A0A401NY76_SCYTO</name>
<gene>
    <name evidence="4" type="ORF">scyTo_0000473</name>
</gene>
<dbReference type="OrthoDB" id="6107927at2759"/>
<dbReference type="STRING" id="75743.A0A401NY76"/>
<feature type="signal peptide" evidence="2">
    <location>
        <begin position="1"/>
        <end position="21"/>
    </location>
</feature>
<reference evidence="4 5" key="1">
    <citation type="journal article" date="2018" name="Nat. Ecol. Evol.">
        <title>Shark genomes provide insights into elasmobranch evolution and the origin of vertebrates.</title>
        <authorList>
            <person name="Hara Y"/>
            <person name="Yamaguchi K"/>
            <person name="Onimaru K"/>
            <person name="Kadota M"/>
            <person name="Koyanagi M"/>
            <person name="Keeley SD"/>
            <person name="Tatsumi K"/>
            <person name="Tanaka K"/>
            <person name="Motone F"/>
            <person name="Kageyama Y"/>
            <person name="Nozu R"/>
            <person name="Adachi N"/>
            <person name="Nishimura O"/>
            <person name="Nakagawa R"/>
            <person name="Tanegashima C"/>
            <person name="Kiyatake I"/>
            <person name="Matsumoto R"/>
            <person name="Murakumo K"/>
            <person name="Nishida K"/>
            <person name="Terakita A"/>
            <person name="Kuratani S"/>
            <person name="Sato K"/>
            <person name="Hyodo S Kuraku.S."/>
        </authorList>
    </citation>
    <scope>NUCLEOTIDE SEQUENCE [LARGE SCALE GENOMIC DNA]</scope>
</reference>